<evidence type="ECO:0000256" key="4">
    <source>
        <dbReference type="ARBA" id="ARBA00023157"/>
    </source>
</evidence>
<evidence type="ECO:0000313" key="8">
    <source>
        <dbReference type="Proteomes" id="UP001159405"/>
    </source>
</evidence>
<evidence type="ECO:0000256" key="2">
    <source>
        <dbReference type="ARBA" id="ARBA00010093"/>
    </source>
</evidence>
<dbReference type="InterPro" id="IPR000118">
    <property type="entry name" value="Granulin"/>
</dbReference>
<feature type="chain" id="PRO_5047164376" description="Granulins domain-containing protein" evidence="5">
    <location>
        <begin position="20"/>
        <end position="121"/>
    </location>
</feature>
<dbReference type="InterPro" id="IPR039036">
    <property type="entry name" value="Granulin_fam"/>
</dbReference>
<reference evidence="7 8" key="1">
    <citation type="submission" date="2022-05" db="EMBL/GenBank/DDBJ databases">
        <authorList>
            <consortium name="Genoscope - CEA"/>
            <person name="William W."/>
        </authorList>
    </citation>
    <scope>NUCLEOTIDE SEQUENCE [LARGE SCALE GENOMIC DNA]</scope>
</reference>
<organism evidence="7 8">
    <name type="scientific">Porites lobata</name>
    <dbReference type="NCBI Taxonomy" id="104759"/>
    <lineage>
        <taxon>Eukaryota</taxon>
        <taxon>Metazoa</taxon>
        <taxon>Cnidaria</taxon>
        <taxon>Anthozoa</taxon>
        <taxon>Hexacorallia</taxon>
        <taxon>Scleractinia</taxon>
        <taxon>Fungiina</taxon>
        <taxon>Poritidae</taxon>
        <taxon>Porites</taxon>
    </lineage>
</organism>
<evidence type="ECO:0000313" key="7">
    <source>
        <dbReference type="EMBL" id="CAH3144871.1"/>
    </source>
</evidence>
<comment type="similarity">
    <text evidence="2">Belongs to the granulin family.</text>
</comment>
<keyword evidence="5" id="KW-0732">Signal</keyword>
<dbReference type="Gene3D" id="2.10.25.160">
    <property type="entry name" value="Granulin"/>
    <property type="match status" value="1"/>
</dbReference>
<keyword evidence="8" id="KW-1185">Reference proteome</keyword>
<dbReference type="PANTHER" id="PTHR12274:SF3">
    <property type="entry name" value="PROGRANULIN"/>
    <property type="match status" value="1"/>
</dbReference>
<evidence type="ECO:0000256" key="1">
    <source>
        <dbReference type="ARBA" id="ARBA00004613"/>
    </source>
</evidence>
<evidence type="ECO:0000256" key="3">
    <source>
        <dbReference type="ARBA" id="ARBA00022525"/>
    </source>
</evidence>
<feature type="domain" description="Granulins" evidence="6">
    <location>
        <begin position="66"/>
        <end position="118"/>
    </location>
</feature>
<comment type="caution">
    <text evidence="7">The sequence shown here is derived from an EMBL/GenBank/DDBJ whole genome shotgun (WGS) entry which is preliminary data.</text>
</comment>
<dbReference type="EMBL" id="CALNXK010000074">
    <property type="protein sequence ID" value="CAH3144871.1"/>
    <property type="molecule type" value="Genomic_DNA"/>
</dbReference>
<dbReference type="Proteomes" id="UP001159405">
    <property type="component" value="Unassembled WGS sequence"/>
</dbReference>
<feature type="signal peptide" evidence="5">
    <location>
        <begin position="1"/>
        <end position="19"/>
    </location>
</feature>
<dbReference type="SUPFAM" id="SSF57277">
    <property type="entry name" value="Granulin repeat"/>
    <property type="match status" value="1"/>
</dbReference>
<sequence length="121" mass="13012">MNCSAVAFAVLFLSLRCYCEKLDLNSDLTVPFHVIENREDKTMNDGNQLRSLHGGVKAMSKRNVNCGDGEMYCMDGQTCCLSDSGGFGCCPVPNAICCSNGVHCCPKGYICDYGSGGCRKS</sequence>
<proteinExistence type="inferred from homology"/>
<evidence type="ECO:0000259" key="6">
    <source>
        <dbReference type="SMART" id="SM00277"/>
    </source>
</evidence>
<name>A0ABN8PK53_9CNID</name>
<gene>
    <name evidence="7" type="ORF">PLOB_00044189</name>
</gene>
<dbReference type="Pfam" id="PF00396">
    <property type="entry name" value="Granulin"/>
    <property type="match status" value="1"/>
</dbReference>
<dbReference type="SMART" id="SM00277">
    <property type="entry name" value="GRAN"/>
    <property type="match status" value="1"/>
</dbReference>
<accession>A0ABN8PK53</accession>
<evidence type="ECO:0000256" key="5">
    <source>
        <dbReference type="SAM" id="SignalP"/>
    </source>
</evidence>
<keyword evidence="3" id="KW-0964">Secreted</keyword>
<dbReference type="InterPro" id="IPR037277">
    <property type="entry name" value="Granulin_sf"/>
</dbReference>
<comment type="subcellular location">
    <subcellularLocation>
        <location evidence="1">Secreted</location>
    </subcellularLocation>
</comment>
<dbReference type="PANTHER" id="PTHR12274">
    <property type="entry name" value="GRANULIN"/>
    <property type="match status" value="1"/>
</dbReference>
<protein>
    <recommendedName>
        <fullName evidence="6">Granulins domain-containing protein</fullName>
    </recommendedName>
</protein>
<keyword evidence="4" id="KW-1015">Disulfide bond</keyword>